<gene>
    <name evidence="2" type="ORF">F8237_33150</name>
</gene>
<dbReference type="CDD" id="cd02440">
    <property type="entry name" value="AdoMet_MTases"/>
    <property type="match status" value="1"/>
</dbReference>
<proteinExistence type="predicted"/>
<evidence type="ECO:0000259" key="1">
    <source>
        <dbReference type="Pfam" id="PF13649"/>
    </source>
</evidence>
<dbReference type="EMBL" id="CP044543">
    <property type="protein sequence ID" value="QFI76824.1"/>
    <property type="molecule type" value="Genomic_DNA"/>
</dbReference>
<dbReference type="InterPro" id="IPR041698">
    <property type="entry name" value="Methyltransf_25"/>
</dbReference>
<keyword evidence="2" id="KW-0808">Transferase</keyword>
<dbReference type="GO" id="GO:0008168">
    <property type="term" value="F:methyltransferase activity"/>
    <property type="evidence" value="ECO:0007669"/>
    <property type="project" value="UniProtKB-KW"/>
</dbReference>
<dbReference type="SUPFAM" id="SSF53335">
    <property type="entry name" value="S-adenosyl-L-methionine-dependent methyltransferases"/>
    <property type="match status" value="1"/>
</dbReference>
<reference evidence="3" key="1">
    <citation type="submission" date="2019-10" db="EMBL/GenBank/DDBJ databases">
        <title>Complete Genome Sequence of Bradyrhizobium betae type strain PL7HG1T.</title>
        <authorList>
            <person name="Bromfield E.S.P."/>
            <person name="Cloutier S."/>
        </authorList>
    </citation>
    <scope>NUCLEOTIDE SEQUENCE [LARGE SCALE GENOMIC DNA]</scope>
    <source>
        <strain evidence="3">PL7HG1</strain>
    </source>
</reference>
<dbReference type="Pfam" id="PF13649">
    <property type="entry name" value="Methyltransf_25"/>
    <property type="match status" value="1"/>
</dbReference>
<dbReference type="KEGG" id="bbet:F8237_33150"/>
<dbReference type="RefSeq" id="WP_028136450.1">
    <property type="nucleotide sequence ID" value="NZ_CP044543.1"/>
</dbReference>
<evidence type="ECO:0000313" key="3">
    <source>
        <dbReference type="Proteomes" id="UP000325641"/>
    </source>
</evidence>
<evidence type="ECO:0000313" key="2">
    <source>
        <dbReference type="EMBL" id="QFI76824.1"/>
    </source>
</evidence>
<dbReference type="OrthoDB" id="8216443at2"/>
<dbReference type="Gene3D" id="3.40.50.150">
    <property type="entry name" value="Vaccinia Virus protein VP39"/>
    <property type="match status" value="1"/>
</dbReference>
<sequence length="215" mass="23944">MKFLSILVVAALKPLYYRFAAAMLRDTSWQEPLFELMSPKRGERLLAFGRGSAATAISLAERFTELSIVVADPDPSIVRKSKRAIDEQHIENITFIDAPSVVALPVHTGSFDRAMCVLAFHLRTPDEKIALAKETFRILRRGGVFYVADYDRPTGREERIVLNLAAQISSRIAVQSHVDGTWGKLFKKAGFAGAKLQSSHSVRIGRVAMLSFRKP</sequence>
<keyword evidence="2" id="KW-0489">Methyltransferase</keyword>
<name>A0A5P6PG25_9BRAD</name>
<dbReference type="AlphaFoldDB" id="A0A5P6PG25"/>
<feature type="domain" description="Methyltransferase" evidence="1">
    <location>
        <begin position="46"/>
        <end position="143"/>
    </location>
</feature>
<organism evidence="2 3">
    <name type="scientific">Bradyrhizobium betae</name>
    <dbReference type="NCBI Taxonomy" id="244734"/>
    <lineage>
        <taxon>Bacteria</taxon>
        <taxon>Pseudomonadati</taxon>
        <taxon>Pseudomonadota</taxon>
        <taxon>Alphaproteobacteria</taxon>
        <taxon>Hyphomicrobiales</taxon>
        <taxon>Nitrobacteraceae</taxon>
        <taxon>Bradyrhizobium</taxon>
    </lineage>
</organism>
<accession>A0A5P6PG25</accession>
<dbReference type="GO" id="GO:0032259">
    <property type="term" value="P:methylation"/>
    <property type="evidence" value="ECO:0007669"/>
    <property type="project" value="UniProtKB-KW"/>
</dbReference>
<protein>
    <submittedName>
        <fullName evidence="2">Class I SAM-dependent methyltransferase</fullName>
    </submittedName>
</protein>
<dbReference type="Proteomes" id="UP000325641">
    <property type="component" value="Chromosome"/>
</dbReference>
<dbReference type="InterPro" id="IPR029063">
    <property type="entry name" value="SAM-dependent_MTases_sf"/>
</dbReference>